<keyword evidence="12" id="KW-1185">Reference proteome</keyword>
<name>A0A5C5BAG2_9MICO</name>
<dbReference type="NCBIfam" id="NF006875">
    <property type="entry name" value="PRK09372.1"/>
    <property type="match status" value="1"/>
</dbReference>
<feature type="binding site" evidence="9">
    <location>
        <position position="96"/>
    </location>
    <ligand>
        <name>substrate</name>
    </ligand>
</feature>
<dbReference type="GO" id="GO:0046872">
    <property type="term" value="F:metal ion binding"/>
    <property type="evidence" value="ECO:0007669"/>
    <property type="project" value="UniProtKB-KW"/>
</dbReference>
<dbReference type="PANTHER" id="PTHR33254:SF4">
    <property type="entry name" value="4-HYDROXY-4-METHYL-2-OXOGLUTARATE ALDOLASE 3-RELATED"/>
    <property type="match status" value="1"/>
</dbReference>
<evidence type="ECO:0000256" key="10">
    <source>
        <dbReference type="RuleBase" id="RU004338"/>
    </source>
</evidence>
<proteinExistence type="inferred from homology"/>
<reference evidence="11 12" key="1">
    <citation type="submission" date="2019-06" db="EMBL/GenBank/DDBJ databases">
        <title>Draft genome sequence of Miniimonas arenae KCTC 19750T isolated from sea sand.</title>
        <authorList>
            <person name="Park S.-J."/>
        </authorList>
    </citation>
    <scope>NUCLEOTIDE SEQUENCE [LARGE SCALE GENOMIC DNA]</scope>
    <source>
        <strain evidence="11 12">KCTC 19750</strain>
    </source>
</reference>
<evidence type="ECO:0000256" key="3">
    <source>
        <dbReference type="ARBA" id="ARBA00008621"/>
    </source>
</evidence>
<dbReference type="SUPFAM" id="SSF89562">
    <property type="entry name" value="RraA-like"/>
    <property type="match status" value="1"/>
</dbReference>
<evidence type="ECO:0000256" key="5">
    <source>
        <dbReference type="ARBA" id="ARBA00022723"/>
    </source>
</evidence>
<gene>
    <name evidence="11" type="primary">rraA</name>
    <name evidence="11" type="ORF">FH969_10135</name>
</gene>
<dbReference type="GO" id="GO:0008948">
    <property type="term" value="F:oxaloacetate decarboxylase activity"/>
    <property type="evidence" value="ECO:0007669"/>
    <property type="project" value="UniProtKB-EC"/>
</dbReference>
<evidence type="ECO:0000256" key="9">
    <source>
        <dbReference type="PIRSR" id="PIRSR605493-1"/>
    </source>
</evidence>
<evidence type="ECO:0000313" key="11">
    <source>
        <dbReference type="EMBL" id="TNU73681.1"/>
    </source>
</evidence>
<comment type="cofactor">
    <cofactor evidence="2 10">
        <name>a divalent metal cation</name>
        <dbReference type="ChEBI" id="CHEBI:60240"/>
    </cofactor>
</comment>
<dbReference type="RefSeq" id="WP_139987159.1">
    <property type="nucleotide sequence ID" value="NZ_VENP01000036.1"/>
</dbReference>
<protein>
    <recommendedName>
        <fullName evidence="10">4-hydroxy-4-methyl-2-oxoglutarate aldolase</fullName>
        <shortName evidence="10">HMG aldolase</shortName>
        <ecNumber evidence="10">4.1.1.112</ecNumber>
        <ecNumber evidence="10">4.1.3.17</ecNumber>
    </recommendedName>
    <alternativeName>
        <fullName evidence="10">Oxaloacetate decarboxylase</fullName>
    </alternativeName>
</protein>
<evidence type="ECO:0000256" key="7">
    <source>
        <dbReference type="ARBA" id="ARBA00025046"/>
    </source>
</evidence>
<dbReference type="GO" id="GO:0051252">
    <property type="term" value="P:regulation of RNA metabolic process"/>
    <property type="evidence" value="ECO:0007669"/>
    <property type="project" value="InterPro"/>
</dbReference>
<dbReference type="InterPro" id="IPR005493">
    <property type="entry name" value="RraA/RraA-like"/>
</dbReference>
<comment type="similarity">
    <text evidence="3 10">Belongs to the class II aldolase/RraA-like family.</text>
</comment>
<dbReference type="Pfam" id="PF03737">
    <property type="entry name" value="RraA-like"/>
    <property type="match status" value="1"/>
</dbReference>
<keyword evidence="9" id="KW-0460">Magnesium</keyword>
<evidence type="ECO:0000256" key="6">
    <source>
        <dbReference type="ARBA" id="ARBA00023239"/>
    </source>
</evidence>
<dbReference type="AlphaFoldDB" id="A0A5C5BAG2"/>
<sequence length="154" mass="16079">MAATADVYDERGDELVSLCLQLRSFGRRHAFAGHVRTVRCYQDNALLKEVLQTPGDGAVLVVDGGGSLATALVGDVIAGLAVAHDWAGLVIHGAIRDALLIDRLDIGVKALGTNPRTSGKTGEGTVDVPVTIGGVTFRPGAHLWSDADGILVER</sequence>
<organism evidence="11 12">
    <name type="scientific">Miniimonas arenae</name>
    <dbReference type="NCBI Taxonomy" id="676201"/>
    <lineage>
        <taxon>Bacteria</taxon>
        <taxon>Bacillati</taxon>
        <taxon>Actinomycetota</taxon>
        <taxon>Actinomycetes</taxon>
        <taxon>Micrococcales</taxon>
        <taxon>Beutenbergiaceae</taxon>
        <taxon>Miniimonas</taxon>
    </lineage>
</organism>
<dbReference type="OrthoDB" id="943692at2"/>
<dbReference type="InterPro" id="IPR036704">
    <property type="entry name" value="RraA/RraA-like_sf"/>
</dbReference>
<dbReference type="Proteomes" id="UP000313849">
    <property type="component" value="Unassembled WGS sequence"/>
</dbReference>
<feature type="binding site" evidence="9">
    <location>
        <position position="97"/>
    </location>
    <ligand>
        <name>Mg(2+)</name>
        <dbReference type="ChEBI" id="CHEBI:18420"/>
    </ligand>
</feature>
<dbReference type="CDD" id="cd16841">
    <property type="entry name" value="RraA_family"/>
    <property type="match status" value="1"/>
</dbReference>
<comment type="subunit">
    <text evidence="4 10">Homotrimer.</text>
</comment>
<comment type="catalytic activity">
    <reaction evidence="1 10">
        <text>4-hydroxy-4-methyl-2-oxoglutarate = 2 pyruvate</text>
        <dbReference type="Rhea" id="RHEA:22748"/>
        <dbReference type="ChEBI" id="CHEBI:15361"/>
        <dbReference type="ChEBI" id="CHEBI:58276"/>
        <dbReference type="EC" id="4.1.3.17"/>
    </reaction>
</comment>
<dbReference type="EMBL" id="VENP01000036">
    <property type="protein sequence ID" value="TNU73681.1"/>
    <property type="molecule type" value="Genomic_DNA"/>
</dbReference>
<keyword evidence="5 9" id="KW-0479">Metal-binding</keyword>
<feature type="binding site" evidence="9">
    <location>
        <begin position="74"/>
        <end position="77"/>
    </location>
    <ligand>
        <name>substrate</name>
    </ligand>
</feature>
<dbReference type="GO" id="GO:0008428">
    <property type="term" value="F:ribonuclease inhibitor activity"/>
    <property type="evidence" value="ECO:0007669"/>
    <property type="project" value="InterPro"/>
</dbReference>
<keyword evidence="6 10" id="KW-0456">Lyase</keyword>
<comment type="function">
    <text evidence="7 10">Catalyzes the aldol cleavage of 4-hydroxy-4-methyl-2-oxoglutarate (HMG) into 2 molecules of pyruvate. Also contains a secondary oxaloacetate (OAA) decarboxylase activity due to the common pyruvate enolate transition state formed following C-C bond cleavage in the retro-aldol and decarboxylation reactions.</text>
</comment>
<comment type="caution">
    <text evidence="11">The sequence shown here is derived from an EMBL/GenBank/DDBJ whole genome shotgun (WGS) entry which is preliminary data.</text>
</comment>
<evidence type="ECO:0000256" key="8">
    <source>
        <dbReference type="ARBA" id="ARBA00047973"/>
    </source>
</evidence>
<comment type="catalytic activity">
    <reaction evidence="8 10">
        <text>oxaloacetate + H(+) = pyruvate + CO2</text>
        <dbReference type="Rhea" id="RHEA:15641"/>
        <dbReference type="ChEBI" id="CHEBI:15361"/>
        <dbReference type="ChEBI" id="CHEBI:15378"/>
        <dbReference type="ChEBI" id="CHEBI:16452"/>
        <dbReference type="ChEBI" id="CHEBI:16526"/>
        <dbReference type="EC" id="4.1.1.112"/>
    </reaction>
</comment>
<evidence type="ECO:0000256" key="2">
    <source>
        <dbReference type="ARBA" id="ARBA00001968"/>
    </source>
</evidence>
<evidence type="ECO:0000256" key="4">
    <source>
        <dbReference type="ARBA" id="ARBA00011233"/>
    </source>
</evidence>
<dbReference type="EC" id="4.1.3.17" evidence="10"/>
<accession>A0A5C5BAG2</accession>
<dbReference type="InterPro" id="IPR010203">
    <property type="entry name" value="RraA"/>
</dbReference>
<dbReference type="GO" id="GO:0047443">
    <property type="term" value="F:4-hydroxy-4-methyl-2-oxoglutarate aldolase activity"/>
    <property type="evidence" value="ECO:0007669"/>
    <property type="project" value="UniProtKB-EC"/>
</dbReference>
<dbReference type="PANTHER" id="PTHR33254">
    <property type="entry name" value="4-HYDROXY-4-METHYL-2-OXOGLUTARATE ALDOLASE 3-RELATED"/>
    <property type="match status" value="1"/>
</dbReference>
<evidence type="ECO:0000313" key="12">
    <source>
        <dbReference type="Proteomes" id="UP000313849"/>
    </source>
</evidence>
<dbReference type="NCBIfam" id="TIGR01935">
    <property type="entry name" value="NOT-MenG"/>
    <property type="match status" value="1"/>
</dbReference>
<dbReference type="EC" id="4.1.1.112" evidence="10"/>
<dbReference type="Gene3D" id="3.50.30.40">
    <property type="entry name" value="Ribonuclease E inhibitor RraA/RraA-like"/>
    <property type="match status" value="1"/>
</dbReference>
<evidence type="ECO:0000256" key="1">
    <source>
        <dbReference type="ARBA" id="ARBA00001342"/>
    </source>
</evidence>
<comment type="cofactor">
    <cofactor evidence="9">
        <name>Mg(2+)</name>
        <dbReference type="ChEBI" id="CHEBI:18420"/>
    </cofactor>
</comment>